<dbReference type="Proteomes" id="UP000214365">
    <property type="component" value="Unassembled WGS sequence"/>
</dbReference>
<dbReference type="PANTHER" id="PTHR21456">
    <property type="entry name" value="FAMILY WITH SEQUENCE SIMILARITY 102"/>
    <property type="match status" value="1"/>
</dbReference>
<dbReference type="EMBL" id="LFMY01000005">
    <property type="protein sequence ID" value="OKL60637.1"/>
    <property type="molecule type" value="Genomic_DNA"/>
</dbReference>
<gene>
    <name evidence="3" type="ORF">UA08_04170</name>
</gene>
<dbReference type="RefSeq" id="XP_020120758.1">
    <property type="nucleotide sequence ID" value="XM_020266464.1"/>
</dbReference>
<dbReference type="STRING" id="1441469.A0A1Q5Q930"/>
<dbReference type="InterPro" id="IPR019448">
    <property type="entry name" value="NT-C2"/>
</dbReference>
<proteinExistence type="predicted"/>
<feature type="region of interest" description="Disordered" evidence="1">
    <location>
        <begin position="240"/>
        <end position="337"/>
    </location>
</feature>
<evidence type="ECO:0000313" key="4">
    <source>
        <dbReference type="Proteomes" id="UP000214365"/>
    </source>
</evidence>
<evidence type="ECO:0000313" key="3">
    <source>
        <dbReference type="EMBL" id="OKL60637.1"/>
    </source>
</evidence>
<protein>
    <recommendedName>
        <fullName evidence="2">C2 NT-type domain-containing protein</fullName>
    </recommendedName>
</protein>
<comment type="caution">
    <text evidence="3">The sequence shown here is derived from an EMBL/GenBank/DDBJ whole genome shotgun (WGS) entry which is preliminary data.</text>
</comment>
<evidence type="ECO:0000256" key="1">
    <source>
        <dbReference type="SAM" id="MobiDB-lite"/>
    </source>
</evidence>
<dbReference type="PROSITE" id="PS51840">
    <property type="entry name" value="C2_NT"/>
    <property type="match status" value="1"/>
</dbReference>
<dbReference type="Pfam" id="PF10358">
    <property type="entry name" value="NT-C2"/>
    <property type="match status" value="1"/>
</dbReference>
<reference evidence="3 4" key="1">
    <citation type="submission" date="2015-06" db="EMBL/GenBank/DDBJ databases">
        <title>Talaromyces atroroseus IBT 11181 draft genome.</title>
        <authorList>
            <person name="Rasmussen K.B."/>
            <person name="Rasmussen S."/>
            <person name="Petersen B."/>
            <person name="Sicheritz-Ponten T."/>
            <person name="Mortensen U.H."/>
            <person name="Thrane U."/>
        </authorList>
    </citation>
    <scope>NUCLEOTIDE SEQUENCE [LARGE SCALE GENOMIC DNA]</scope>
    <source>
        <strain evidence="3 4">IBT 11181</strain>
    </source>
</reference>
<feature type="compositionally biased region" description="Low complexity" evidence="1">
    <location>
        <begin position="302"/>
        <end position="316"/>
    </location>
</feature>
<dbReference type="AlphaFoldDB" id="A0A1Q5Q930"/>
<evidence type="ECO:0000259" key="2">
    <source>
        <dbReference type="PROSITE" id="PS51840"/>
    </source>
</evidence>
<sequence>MQAFVLTGGKTVPKNRRPRFDLTLSIIDLSNIPLVCGTSYVKWHLPSSIAAEHRGHTDRAVIQDHRASWDYEKVLPVKLTIDRNHMLQECDISFEILQEFSSGSRGDRMTLGHIKLNLAEYVDKSDDDTGVVRRYLMQDSKINSTLKVGIIMRQLEGDKNYITPPLKSAMVFGGIAGILPPEHGEIEEPGSLPSINTSREAGDLQDMYRRTLAASWTTHSDELLPDLLIEDLFAGGRGYRSTGPGARSGRADDYDDNSISDAASRITVQEGRLSSSNPDKRPKSSLSSRSRSDMRGDTLAESASLSGSTISSGKGSLESSFQDVKEKTWKSTRGAHEVSEFDVREDLRTWEITVND</sequence>
<feature type="compositionally biased region" description="Basic and acidic residues" evidence="1">
    <location>
        <begin position="323"/>
        <end position="337"/>
    </location>
</feature>
<keyword evidence="4" id="KW-1185">Reference proteome</keyword>
<accession>A0A1Q5Q930</accession>
<dbReference type="PANTHER" id="PTHR21456:SF1">
    <property type="entry name" value="C2 NT-TYPE DOMAIN-CONTAINING PROTEIN"/>
    <property type="match status" value="1"/>
</dbReference>
<name>A0A1Q5Q930_TALAT</name>
<dbReference type="InterPro" id="IPR039931">
    <property type="entry name" value="EEIG1/2-like"/>
</dbReference>
<organism evidence="3 4">
    <name type="scientific">Talaromyces atroroseus</name>
    <dbReference type="NCBI Taxonomy" id="1441469"/>
    <lineage>
        <taxon>Eukaryota</taxon>
        <taxon>Fungi</taxon>
        <taxon>Dikarya</taxon>
        <taxon>Ascomycota</taxon>
        <taxon>Pezizomycotina</taxon>
        <taxon>Eurotiomycetes</taxon>
        <taxon>Eurotiomycetidae</taxon>
        <taxon>Eurotiales</taxon>
        <taxon>Trichocomaceae</taxon>
        <taxon>Talaromyces</taxon>
        <taxon>Talaromyces sect. Trachyspermi</taxon>
    </lineage>
</organism>
<dbReference type="OrthoDB" id="3365224at2759"/>
<feature type="domain" description="C2 NT-type" evidence="2">
    <location>
        <begin position="10"/>
        <end position="154"/>
    </location>
</feature>
<dbReference type="GeneID" id="31003925"/>